<protein>
    <recommendedName>
        <fullName evidence="4">Rod shape-determining protein MreD</fullName>
    </recommendedName>
</protein>
<evidence type="ECO:0008006" key="4">
    <source>
        <dbReference type="Google" id="ProtNLM"/>
    </source>
</evidence>
<feature type="transmembrane region" description="Helical" evidence="1">
    <location>
        <begin position="16"/>
        <end position="36"/>
    </location>
</feature>
<sequence length="202" mass="23676">MEKVTVPIKESALPRWTWWAPFLIITMAKVISLRYFMSDHVAWIYLPYLVSLPLYFWWGARVYPQHIVAEMMTANLYGIGDGMVIIFYGLANATKVFMGYLLYRQMCATQALRSKKGMWNFFFWVLLIQNLIGNFLFLSSYVQTGAYGSELFWRLYMINTFKDILEAAILIYPLLILATPHLRLLGLARNDFLIEEEIKTVR</sequence>
<feature type="transmembrane region" description="Helical" evidence="1">
    <location>
        <begin position="164"/>
        <end position="185"/>
    </location>
</feature>
<gene>
    <name evidence="2" type="ORF">NWE73_03940</name>
</gene>
<dbReference type="Proteomes" id="UP001152321">
    <property type="component" value="Unassembled WGS sequence"/>
</dbReference>
<reference evidence="2" key="1">
    <citation type="submission" date="2022-08" db="EMBL/GenBank/DDBJ databases">
        <title>Novel Bdellovibrio Species Isolated from Svalbard: Designation Bdellovibrio svalbardensis.</title>
        <authorList>
            <person name="Mitchell R.J."/>
            <person name="Choi S.Y."/>
        </authorList>
    </citation>
    <scope>NUCLEOTIDE SEQUENCE</scope>
    <source>
        <strain evidence="2">PAP01</strain>
    </source>
</reference>
<dbReference type="RefSeq" id="WP_277576976.1">
    <property type="nucleotide sequence ID" value="NZ_JANRMI010000001.1"/>
</dbReference>
<keyword evidence="1" id="KW-1133">Transmembrane helix</keyword>
<keyword evidence="1" id="KW-0472">Membrane</keyword>
<comment type="caution">
    <text evidence="2">The sequence shown here is derived from an EMBL/GenBank/DDBJ whole genome shotgun (WGS) entry which is preliminary data.</text>
</comment>
<evidence type="ECO:0000256" key="1">
    <source>
        <dbReference type="SAM" id="Phobius"/>
    </source>
</evidence>
<feature type="transmembrane region" description="Helical" evidence="1">
    <location>
        <begin position="123"/>
        <end position="144"/>
    </location>
</feature>
<accession>A0ABT6DF81</accession>
<evidence type="ECO:0000313" key="3">
    <source>
        <dbReference type="Proteomes" id="UP001152321"/>
    </source>
</evidence>
<keyword evidence="3" id="KW-1185">Reference proteome</keyword>
<evidence type="ECO:0000313" key="2">
    <source>
        <dbReference type="EMBL" id="MDG0815501.1"/>
    </source>
</evidence>
<proteinExistence type="predicted"/>
<feature type="transmembrane region" description="Helical" evidence="1">
    <location>
        <begin position="83"/>
        <end position="103"/>
    </location>
</feature>
<keyword evidence="1" id="KW-0812">Transmembrane</keyword>
<feature type="transmembrane region" description="Helical" evidence="1">
    <location>
        <begin position="43"/>
        <end position="63"/>
    </location>
</feature>
<dbReference type="EMBL" id="JANRMI010000001">
    <property type="protein sequence ID" value="MDG0815501.1"/>
    <property type="molecule type" value="Genomic_DNA"/>
</dbReference>
<name>A0ABT6DF81_9BACT</name>
<organism evidence="2 3">
    <name type="scientific">Bdellovibrio svalbardensis</name>
    <dbReference type="NCBI Taxonomy" id="2972972"/>
    <lineage>
        <taxon>Bacteria</taxon>
        <taxon>Pseudomonadati</taxon>
        <taxon>Bdellovibrionota</taxon>
        <taxon>Bdellovibrionia</taxon>
        <taxon>Bdellovibrionales</taxon>
        <taxon>Pseudobdellovibrionaceae</taxon>
        <taxon>Bdellovibrio</taxon>
    </lineage>
</organism>